<evidence type="ECO:0000256" key="2">
    <source>
        <dbReference type="ARBA" id="ARBA00022723"/>
    </source>
</evidence>
<dbReference type="OrthoDB" id="2052122at2"/>
<keyword evidence="8" id="KW-1185">Reference proteome</keyword>
<dbReference type="STRING" id="1458461.BN1012_Phect1505"/>
<evidence type="ECO:0000256" key="3">
    <source>
        <dbReference type="ARBA" id="ARBA00022801"/>
    </source>
</evidence>
<dbReference type="GO" id="GO:0016787">
    <property type="term" value="F:hydrolase activity"/>
    <property type="evidence" value="ECO:0007669"/>
    <property type="project" value="UniProtKB-KW"/>
</dbReference>
<sequence>MNKWIFGAVALAALIVAAFGWPPFSGGPSGKGVLGDGYMSTETGVQRQPNGVYQVSALTRMPDVKADMVRWWFADYLQTTEHYKRWHPTAHVWMDWENKVPGAYVGASHLVHEYIGTELVKLRIQFVPPEEILADADLKPGDVAVCARVGLLETPIYVARMCHIVRDTAFGAEMRSRFWMGHVARREGNDSVTSIEGVFGNTYLARRLAISEADAVALMVHAIEEMGTLADFLPDLHAQETGSFPAPTPSVDLQTGN</sequence>
<dbReference type="PATRIC" id="fig|1458461.3.peg.1504"/>
<dbReference type="HOGENOM" id="CLU_055313_2_0_5"/>
<evidence type="ECO:0000256" key="1">
    <source>
        <dbReference type="ARBA" id="ARBA00001947"/>
    </source>
</evidence>
<evidence type="ECO:0000313" key="8">
    <source>
        <dbReference type="Proteomes" id="UP000032160"/>
    </source>
</evidence>
<evidence type="ECO:0000256" key="5">
    <source>
        <dbReference type="ARBA" id="ARBA00023459"/>
    </source>
</evidence>
<evidence type="ECO:0000313" key="7">
    <source>
        <dbReference type="EMBL" id="CDO59719.1"/>
    </source>
</evidence>
<keyword evidence="3" id="KW-0378">Hydrolase</keyword>
<keyword evidence="4" id="KW-0862">Zinc</keyword>
<protein>
    <recommendedName>
        <fullName evidence="6">DAPG hydrolase PhiG domain-containing protein</fullName>
    </recommendedName>
</protein>
<dbReference type="InterPro" id="IPR041526">
    <property type="entry name" value="DAPG_hydrolase"/>
</dbReference>
<keyword evidence="2" id="KW-0479">Metal-binding</keyword>
<name>X5MFC8_9HYPH</name>
<dbReference type="Pfam" id="PF18089">
    <property type="entry name" value="DAPG_hydrolase"/>
    <property type="match status" value="1"/>
</dbReference>
<feature type="domain" description="DAPG hydrolase PhiG" evidence="6">
    <location>
        <begin position="33"/>
        <end position="237"/>
    </location>
</feature>
<reference evidence="7 8" key="1">
    <citation type="journal article" date="2014" name="Front. Genet.">
        <title>Genome and metabolic network of "Candidatus Phaeomarinobacter ectocarpi" Ec32, a new candidate genus of Alphaproteobacteria frequently associated with brown algae.</title>
        <authorList>
            <person name="Dittami S.M."/>
            <person name="Barbeyron T."/>
            <person name="Boyen C."/>
            <person name="Cambefort J."/>
            <person name="Collet G."/>
            <person name="Delage L."/>
            <person name="Gobet A."/>
            <person name="Groisillier A."/>
            <person name="Leblanc C."/>
            <person name="Michel G."/>
            <person name="Scornet D."/>
            <person name="Siegel A."/>
            <person name="Tapia J.E."/>
            <person name="Tonon T."/>
        </authorList>
    </citation>
    <scope>NUCLEOTIDE SEQUENCE [LARGE SCALE GENOMIC DNA]</scope>
    <source>
        <strain evidence="7 8">Ec32</strain>
    </source>
</reference>
<dbReference type="GO" id="GO:0046872">
    <property type="term" value="F:metal ion binding"/>
    <property type="evidence" value="ECO:0007669"/>
    <property type="project" value="UniProtKB-KW"/>
</dbReference>
<dbReference type="RefSeq" id="WP_052535483.1">
    <property type="nucleotide sequence ID" value="NZ_HG966617.1"/>
</dbReference>
<proteinExistence type="inferred from homology"/>
<comment type="cofactor">
    <cofactor evidence="1">
        <name>Zn(2+)</name>
        <dbReference type="ChEBI" id="CHEBI:29105"/>
    </cofactor>
</comment>
<evidence type="ECO:0000256" key="4">
    <source>
        <dbReference type="ARBA" id="ARBA00022833"/>
    </source>
</evidence>
<gene>
    <name evidence="7" type="ORF">BN1012_Phect1505</name>
</gene>
<dbReference type="Proteomes" id="UP000032160">
    <property type="component" value="Chromosome I"/>
</dbReference>
<evidence type="ECO:0000259" key="6">
    <source>
        <dbReference type="Pfam" id="PF18089"/>
    </source>
</evidence>
<accession>X5MFC8</accession>
<dbReference type="EMBL" id="HG966617">
    <property type="protein sequence ID" value="CDO59719.1"/>
    <property type="molecule type" value="Genomic_DNA"/>
</dbReference>
<organism evidence="7 8">
    <name type="scientific">Candidatus Phaeomarinibacter ectocarpi</name>
    <dbReference type="NCBI Taxonomy" id="1458461"/>
    <lineage>
        <taxon>Bacteria</taxon>
        <taxon>Pseudomonadati</taxon>
        <taxon>Pseudomonadota</taxon>
        <taxon>Alphaproteobacteria</taxon>
        <taxon>Hyphomicrobiales</taxon>
        <taxon>Parvibaculaceae</taxon>
        <taxon>Candidatus Phaeomarinibacter</taxon>
    </lineage>
</organism>
<comment type="similarity">
    <text evidence="5">Belongs to the DAPG/phloretin hydrolase family.</text>
</comment>
<dbReference type="KEGG" id="pect:BN1012_Phect1505"/>
<dbReference type="AlphaFoldDB" id="X5MFC8"/>